<feature type="transmembrane region" description="Helical" evidence="1">
    <location>
        <begin position="108"/>
        <end position="129"/>
    </location>
</feature>
<dbReference type="Proteomes" id="UP000828251">
    <property type="component" value="Unassembled WGS sequence"/>
</dbReference>
<keyword evidence="1" id="KW-1133">Transmembrane helix</keyword>
<dbReference type="AlphaFoldDB" id="A0A9D3UB63"/>
<keyword evidence="1" id="KW-0472">Membrane</keyword>
<keyword evidence="1" id="KW-0812">Transmembrane</keyword>
<organism evidence="2 3">
    <name type="scientific">Gossypium stocksii</name>
    <dbReference type="NCBI Taxonomy" id="47602"/>
    <lineage>
        <taxon>Eukaryota</taxon>
        <taxon>Viridiplantae</taxon>
        <taxon>Streptophyta</taxon>
        <taxon>Embryophyta</taxon>
        <taxon>Tracheophyta</taxon>
        <taxon>Spermatophyta</taxon>
        <taxon>Magnoliopsida</taxon>
        <taxon>eudicotyledons</taxon>
        <taxon>Gunneridae</taxon>
        <taxon>Pentapetalae</taxon>
        <taxon>rosids</taxon>
        <taxon>malvids</taxon>
        <taxon>Malvales</taxon>
        <taxon>Malvaceae</taxon>
        <taxon>Malvoideae</taxon>
        <taxon>Gossypium</taxon>
    </lineage>
</organism>
<evidence type="ECO:0000256" key="1">
    <source>
        <dbReference type="SAM" id="Phobius"/>
    </source>
</evidence>
<gene>
    <name evidence="2" type="ORF">J1N35_045515</name>
</gene>
<dbReference type="OrthoDB" id="936244at2759"/>
<keyword evidence="3" id="KW-1185">Reference proteome</keyword>
<sequence>MPVFSSRVMFRSYDQKLRKERSDRKSKLSEVFKSYASNGVLDKESLKDAFLHLDAAMPYRQAEEALRVVGKSYEINVHNETDLNTLVDYAYNKGYGWSSCDRYSGSRLLVGLNGLLLLVILGALTPLLFL</sequence>
<accession>A0A9D3UB63</accession>
<name>A0A9D3UB63_9ROSI</name>
<protein>
    <submittedName>
        <fullName evidence="2">Uncharacterized protein</fullName>
    </submittedName>
</protein>
<proteinExistence type="predicted"/>
<reference evidence="2 3" key="1">
    <citation type="journal article" date="2021" name="Plant Biotechnol. J.">
        <title>Multi-omics assisted identification of the key and species-specific regulatory components of drought-tolerant mechanisms in Gossypium stocksii.</title>
        <authorList>
            <person name="Yu D."/>
            <person name="Ke L."/>
            <person name="Zhang D."/>
            <person name="Wu Y."/>
            <person name="Sun Y."/>
            <person name="Mei J."/>
            <person name="Sun J."/>
            <person name="Sun Y."/>
        </authorList>
    </citation>
    <scope>NUCLEOTIDE SEQUENCE [LARGE SCALE GENOMIC DNA]</scope>
    <source>
        <strain evidence="3">cv. E1</strain>
        <tissue evidence="2">Leaf</tissue>
    </source>
</reference>
<comment type="caution">
    <text evidence="2">The sequence shown here is derived from an EMBL/GenBank/DDBJ whole genome shotgun (WGS) entry which is preliminary data.</text>
</comment>
<dbReference type="EMBL" id="JAIQCV010000013">
    <property type="protein sequence ID" value="KAH1033341.1"/>
    <property type="molecule type" value="Genomic_DNA"/>
</dbReference>
<evidence type="ECO:0000313" key="2">
    <source>
        <dbReference type="EMBL" id="KAH1033341.1"/>
    </source>
</evidence>
<evidence type="ECO:0000313" key="3">
    <source>
        <dbReference type="Proteomes" id="UP000828251"/>
    </source>
</evidence>